<dbReference type="EMBL" id="CP003155">
    <property type="protein sequence ID" value="AEV28031.1"/>
    <property type="molecule type" value="Genomic_DNA"/>
</dbReference>
<keyword evidence="7" id="KW-0564">Palmitate</keyword>
<protein>
    <submittedName>
        <fullName evidence="10">Putative ABC-type transport system, periplasmic component/surface lipoprotein</fullName>
    </submittedName>
</protein>
<dbReference type="InterPro" id="IPR028082">
    <property type="entry name" value="Peripla_BP_I"/>
</dbReference>
<proteinExistence type="inferred from homology"/>
<gene>
    <name evidence="10" type="ordered locus">SpiGrapes_0167</name>
</gene>
<dbReference type="HOGENOM" id="CLU_038813_0_1_12"/>
<evidence type="ECO:0000313" key="11">
    <source>
        <dbReference type="Proteomes" id="UP000005632"/>
    </source>
</evidence>
<dbReference type="AlphaFoldDB" id="G8QTR6"/>
<dbReference type="STRING" id="158190.SpiGrapes_0167"/>
<keyword evidence="4" id="KW-1003">Cell membrane</keyword>
<evidence type="ECO:0000256" key="2">
    <source>
        <dbReference type="ARBA" id="ARBA00008610"/>
    </source>
</evidence>
<organism evidence="10 11">
    <name type="scientific">Sphaerochaeta pleomorpha (strain ATCC BAA-1885 / DSM 22778 / Grapes)</name>
    <dbReference type="NCBI Taxonomy" id="158190"/>
    <lineage>
        <taxon>Bacteria</taxon>
        <taxon>Pseudomonadati</taxon>
        <taxon>Spirochaetota</taxon>
        <taxon>Spirochaetia</taxon>
        <taxon>Spirochaetales</taxon>
        <taxon>Sphaerochaetaceae</taxon>
        <taxon>Sphaerochaeta</taxon>
    </lineage>
</organism>
<keyword evidence="8 10" id="KW-0449">Lipoprotein</keyword>
<evidence type="ECO:0000256" key="7">
    <source>
        <dbReference type="ARBA" id="ARBA00023139"/>
    </source>
</evidence>
<evidence type="ECO:0000256" key="4">
    <source>
        <dbReference type="ARBA" id="ARBA00022475"/>
    </source>
</evidence>
<dbReference type="Gene3D" id="3.40.50.2300">
    <property type="match status" value="2"/>
</dbReference>
<dbReference type="InterPro" id="IPR050957">
    <property type="entry name" value="BMP_lipoprotein"/>
</dbReference>
<dbReference type="Pfam" id="PF02608">
    <property type="entry name" value="Bmp"/>
    <property type="match status" value="1"/>
</dbReference>
<keyword evidence="5" id="KW-0732">Signal</keyword>
<comment type="similarity">
    <text evidence="2">Belongs to the BMP lipoprotein family.</text>
</comment>
<dbReference type="PANTHER" id="PTHR34296">
    <property type="entry name" value="TRANSCRIPTIONAL ACTIVATOR PROTEIN MED"/>
    <property type="match status" value="1"/>
</dbReference>
<evidence type="ECO:0000259" key="9">
    <source>
        <dbReference type="Pfam" id="PF02608"/>
    </source>
</evidence>
<evidence type="ECO:0000256" key="6">
    <source>
        <dbReference type="ARBA" id="ARBA00023136"/>
    </source>
</evidence>
<feature type="domain" description="ABC transporter substrate-binding protein PnrA-like" evidence="9">
    <location>
        <begin position="41"/>
        <end position="324"/>
    </location>
</feature>
<dbReference type="RefSeq" id="WP_014268880.1">
    <property type="nucleotide sequence ID" value="NC_016633.1"/>
</dbReference>
<dbReference type="GO" id="GO:0005886">
    <property type="term" value="C:plasma membrane"/>
    <property type="evidence" value="ECO:0007669"/>
    <property type="project" value="UniProtKB-SubCell"/>
</dbReference>
<keyword evidence="3" id="KW-0813">Transport</keyword>
<dbReference type="KEGG" id="sgp:SpiGrapes_0167"/>
<keyword evidence="6" id="KW-0472">Membrane</keyword>
<dbReference type="InterPro" id="IPR003760">
    <property type="entry name" value="PnrA-like"/>
</dbReference>
<reference evidence="10 11" key="1">
    <citation type="submission" date="2011-11" db="EMBL/GenBank/DDBJ databases">
        <title>Complete sequence of Spirochaeta sp. grapes.</title>
        <authorList>
            <consortium name="US DOE Joint Genome Institute"/>
            <person name="Lucas S."/>
            <person name="Han J."/>
            <person name="Lapidus A."/>
            <person name="Cheng J.-F."/>
            <person name="Goodwin L."/>
            <person name="Pitluck S."/>
            <person name="Peters L."/>
            <person name="Ovchinnikova G."/>
            <person name="Munk A.C."/>
            <person name="Detter J.C."/>
            <person name="Han C."/>
            <person name="Tapia R."/>
            <person name="Land M."/>
            <person name="Hauser L."/>
            <person name="Kyrpides N."/>
            <person name="Ivanova N."/>
            <person name="Pagani I."/>
            <person name="Ritalahtilisa K."/>
            <person name="Loeffler F."/>
            <person name="Woyke T."/>
        </authorList>
    </citation>
    <scope>NUCLEOTIDE SEQUENCE [LARGE SCALE GENOMIC DNA]</scope>
    <source>
        <strain evidence="11">ATCC BAA-1885 / DSM 22778 / Grapes</strain>
    </source>
</reference>
<accession>G8QTR6</accession>
<dbReference type="OrthoDB" id="356014at2"/>
<evidence type="ECO:0000256" key="8">
    <source>
        <dbReference type="ARBA" id="ARBA00023288"/>
    </source>
</evidence>
<evidence type="ECO:0000313" key="10">
    <source>
        <dbReference type="EMBL" id="AEV28031.1"/>
    </source>
</evidence>
<dbReference type="Proteomes" id="UP000005632">
    <property type="component" value="Chromosome"/>
</dbReference>
<dbReference type="SUPFAM" id="SSF53822">
    <property type="entry name" value="Periplasmic binding protein-like I"/>
    <property type="match status" value="1"/>
</dbReference>
<dbReference type="PANTHER" id="PTHR34296:SF2">
    <property type="entry name" value="ABC TRANSPORTER GUANOSINE-BINDING PROTEIN NUPN"/>
    <property type="match status" value="1"/>
</dbReference>
<evidence type="ECO:0000256" key="5">
    <source>
        <dbReference type="ARBA" id="ARBA00022729"/>
    </source>
</evidence>
<dbReference type="eggNOG" id="COG1744">
    <property type="taxonomic scope" value="Bacteria"/>
</dbReference>
<name>G8QTR6_SPHPG</name>
<evidence type="ECO:0000256" key="3">
    <source>
        <dbReference type="ARBA" id="ARBA00022448"/>
    </source>
</evidence>
<keyword evidence="11" id="KW-1185">Reference proteome</keyword>
<comment type="subcellular location">
    <subcellularLocation>
        <location evidence="1">Cell membrane</location>
        <topology evidence="1">Lipid-anchor</topology>
    </subcellularLocation>
</comment>
<evidence type="ECO:0000256" key="1">
    <source>
        <dbReference type="ARBA" id="ARBA00004193"/>
    </source>
</evidence>
<sequence length="350" mass="37809">MKRLQSNMLILLLALVCIVSVPLFSAGNAEVKQGKANSLSLLVYIPGVVAGSPPYSSMAEGANEFAATHENVSVKIYEAGFNQAEWEEQLTSLVATGQYDLVLTTNPSLPEICANVAKKFPNQKFVITDAQLAGNEQIRTYLYNQYEQSFFLGYLAGLVTTSSMPYANSNLKIGFLAAQEYPLLNKQMVPGFLDGARLVNPNISLDFRVIGNWYDANKAAELVSSMIEAKVDVFATISGGADQGLFKVAKEQGAYIVFHNTNAYAAAPGLVVGCGSMEQKKLTKEILEEALLGTIAYGKASVVGVKEGYLGFISDDPAYTENLPPEIRAKFDTFMADFKAGKIAFTVPSL</sequence>